<evidence type="ECO:0000313" key="2">
    <source>
        <dbReference type="EMBL" id="KTD82575.1"/>
    </source>
</evidence>
<dbReference type="InterPro" id="IPR045584">
    <property type="entry name" value="Pilin-like"/>
</dbReference>
<evidence type="ECO:0008006" key="4">
    <source>
        <dbReference type="Google" id="ProtNLM"/>
    </source>
</evidence>
<dbReference type="NCBIfam" id="TIGR02532">
    <property type="entry name" value="IV_pilin_GFxxxE"/>
    <property type="match status" value="1"/>
</dbReference>
<keyword evidence="1" id="KW-1133">Transmembrane helix</keyword>
<keyword evidence="1" id="KW-0812">Transmembrane</keyword>
<dbReference type="GO" id="GO:0030420">
    <property type="term" value="P:establishment of competence for transformation"/>
    <property type="evidence" value="ECO:0007669"/>
    <property type="project" value="InterPro"/>
</dbReference>
<gene>
    <name evidence="2" type="ORF">Lwal_0504</name>
</gene>
<dbReference type="PATRIC" id="fig|66969.6.peg.541"/>
<dbReference type="SUPFAM" id="SSF54523">
    <property type="entry name" value="Pili subunits"/>
    <property type="match status" value="1"/>
</dbReference>
<dbReference type="Proteomes" id="UP000054729">
    <property type="component" value="Unassembled WGS sequence"/>
</dbReference>
<proteinExistence type="predicted"/>
<dbReference type="EMBL" id="LNZB01000009">
    <property type="protein sequence ID" value="KTD82575.1"/>
    <property type="molecule type" value="Genomic_DNA"/>
</dbReference>
<comment type="caution">
    <text evidence="2">The sequence shown here is derived from an EMBL/GenBank/DDBJ whole genome shotgun (WGS) entry which is preliminary data.</text>
</comment>
<dbReference type="Gene3D" id="3.30.700.10">
    <property type="entry name" value="Glycoprotein, Type 4 Pilin"/>
    <property type="match status" value="1"/>
</dbReference>
<evidence type="ECO:0000313" key="3">
    <source>
        <dbReference type="Proteomes" id="UP000054729"/>
    </source>
</evidence>
<dbReference type="PROSITE" id="PS00409">
    <property type="entry name" value="PROKAR_NTER_METHYL"/>
    <property type="match status" value="1"/>
</dbReference>
<dbReference type="InterPro" id="IPR016785">
    <property type="entry name" value="ComGD"/>
</dbReference>
<dbReference type="OrthoDB" id="5653131at2"/>
<dbReference type="RefSeq" id="WP_058479347.1">
    <property type="nucleotide sequence ID" value="NZ_CAAAIQ010000018.1"/>
</dbReference>
<evidence type="ECO:0000256" key="1">
    <source>
        <dbReference type="SAM" id="Phobius"/>
    </source>
</evidence>
<reference evidence="2 3" key="1">
    <citation type="submission" date="2015-11" db="EMBL/GenBank/DDBJ databases">
        <title>Genomic analysis of 38 Legionella species identifies large and diverse effector repertoires.</title>
        <authorList>
            <person name="Burstein D."/>
            <person name="Amaro F."/>
            <person name="Zusman T."/>
            <person name="Lifshitz Z."/>
            <person name="Cohen O."/>
            <person name="Gilbert J.A."/>
            <person name="Pupko T."/>
            <person name="Shuman H.A."/>
            <person name="Segal G."/>
        </authorList>
    </citation>
    <scope>NUCLEOTIDE SEQUENCE [LARGE SCALE GENOMIC DNA]</scope>
    <source>
        <strain evidence="2 3">ATCC 51914</strain>
    </source>
</reference>
<dbReference type="InterPro" id="IPR012902">
    <property type="entry name" value="N_methyl_site"/>
</dbReference>
<organism evidence="2 3">
    <name type="scientific">Legionella waltersii</name>
    <dbReference type="NCBI Taxonomy" id="66969"/>
    <lineage>
        <taxon>Bacteria</taxon>
        <taxon>Pseudomonadati</taxon>
        <taxon>Pseudomonadota</taxon>
        <taxon>Gammaproteobacteria</taxon>
        <taxon>Legionellales</taxon>
        <taxon>Legionellaceae</taxon>
        <taxon>Legionella</taxon>
    </lineage>
</organism>
<feature type="transmembrane region" description="Helical" evidence="1">
    <location>
        <begin position="7"/>
        <end position="27"/>
    </location>
</feature>
<dbReference type="Pfam" id="PF07963">
    <property type="entry name" value="N_methyl"/>
    <property type="match status" value="1"/>
</dbReference>
<sequence length="136" mass="14317">MKKIIKGFTLLELIVVMLVISILLISVQMSMPSSANYNLSSVTDRIRTDLRYTNLLALSLNQSYSIVFSANSYSISPDPPSGPYSVTMPSGVTLSTVTVTFDSMGTPNAPASIAITASGVGTNTLTVTAETGFVNG</sequence>
<name>A0A0W1AML8_9GAMM</name>
<accession>A0A0W1AML8</accession>
<dbReference type="PIRSF" id="PIRSF021292">
    <property type="entry name" value="Competence_ComGD"/>
    <property type="match status" value="1"/>
</dbReference>
<keyword evidence="3" id="KW-1185">Reference proteome</keyword>
<protein>
    <recommendedName>
        <fullName evidence="4">Prepilin-type N-terminal cleavage/methylation domain-containing protein</fullName>
    </recommendedName>
</protein>
<dbReference type="STRING" id="66969.Lwal_0504"/>
<dbReference type="AlphaFoldDB" id="A0A0W1AML8"/>
<keyword evidence="1" id="KW-0472">Membrane</keyword>